<dbReference type="InterPro" id="IPR024752">
    <property type="entry name" value="Myb/SANT-like_dom"/>
</dbReference>
<comment type="caution">
    <text evidence="5">The sequence shown here is derived from an EMBL/GenBank/DDBJ whole genome shotgun (WGS) entry which is preliminary data.</text>
</comment>
<gene>
    <name evidence="5" type="ORF">HHK36_013661</name>
</gene>
<feature type="domain" description="Myb/SANT-like" evidence="2">
    <location>
        <begin position="325"/>
        <end position="419"/>
    </location>
</feature>
<dbReference type="InterPro" id="IPR058353">
    <property type="entry name" value="DUF8040"/>
</dbReference>
<dbReference type="EMBL" id="JABCRI010000009">
    <property type="protein sequence ID" value="KAF8400363.1"/>
    <property type="molecule type" value="Genomic_DNA"/>
</dbReference>
<evidence type="ECO:0000313" key="5">
    <source>
        <dbReference type="EMBL" id="KAF8400363.1"/>
    </source>
</evidence>
<feature type="compositionally biased region" description="Polar residues" evidence="1">
    <location>
        <begin position="304"/>
        <end position="315"/>
    </location>
</feature>
<feature type="region of interest" description="Disordered" evidence="1">
    <location>
        <begin position="303"/>
        <end position="322"/>
    </location>
</feature>
<reference evidence="5 6" key="1">
    <citation type="submission" date="2020-04" db="EMBL/GenBank/DDBJ databases">
        <title>Plant Genome Project.</title>
        <authorList>
            <person name="Zhang R.-G."/>
        </authorList>
    </citation>
    <scope>NUCLEOTIDE SEQUENCE [LARGE SCALE GENOMIC DNA]</scope>
    <source>
        <strain evidence="5">YNK0</strain>
        <tissue evidence="5">Leaf</tissue>
    </source>
</reference>
<proteinExistence type="predicted"/>
<protein>
    <recommendedName>
        <fullName evidence="7">RNase H type-1 domain-containing protein</fullName>
    </recommendedName>
</protein>
<dbReference type="Pfam" id="PF13456">
    <property type="entry name" value="RVT_3"/>
    <property type="match status" value="1"/>
</dbReference>
<dbReference type="Pfam" id="PF12776">
    <property type="entry name" value="Myb_DNA-bind_3"/>
    <property type="match status" value="1"/>
</dbReference>
<dbReference type="Proteomes" id="UP000655225">
    <property type="component" value="Unassembled WGS sequence"/>
</dbReference>
<evidence type="ECO:0000256" key="1">
    <source>
        <dbReference type="SAM" id="MobiDB-lite"/>
    </source>
</evidence>
<evidence type="ECO:0000259" key="2">
    <source>
        <dbReference type="Pfam" id="PF12776"/>
    </source>
</evidence>
<dbReference type="InterPro" id="IPR036397">
    <property type="entry name" value="RNaseH_sf"/>
</dbReference>
<name>A0A835DED6_TETSI</name>
<dbReference type="PANTHER" id="PTHR46929">
    <property type="entry name" value="EXPRESSED PROTEIN"/>
    <property type="match status" value="1"/>
</dbReference>
<dbReference type="GO" id="GO:0004523">
    <property type="term" value="F:RNA-DNA hybrid ribonuclease activity"/>
    <property type="evidence" value="ECO:0007669"/>
    <property type="project" value="InterPro"/>
</dbReference>
<dbReference type="InterPro" id="IPR012337">
    <property type="entry name" value="RNaseH-like_sf"/>
</dbReference>
<dbReference type="OrthoDB" id="1699974at2759"/>
<feature type="domain" description="RNase H type-1" evidence="3">
    <location>
        <begin position="31"/>
        <end position="115"/>
    </location>
</feature>
<feature type="region of interest" description="Disordered" evidence="1">
    <location>
        <begin position="463"/>
        <end position="486"/>
    </location>
</feature>
<accession>A0A835DED6</accession>
<keyword evidence="6" id="KW-1185">Reference proteome</keyword>
<evidence type="ECO:0000313" key="6">
    <source>
        <dbReference type="Proteomes" id="UP000655225"/>
    </source>
</evidence>
<evidence type="ECO:0008006" key="7">
    <source>
        <dbReference type="Google" id="ProtNLM"/>
    </source>
</evidence>
<feature type="compositionally biased region" description="Low complexity" evidence="1">
    <location>
        <begin position="465"/>
        <end position="483"/>
    </location>
</feature>
<sequence length="536" mass="60275">MVPTRGIHLSQHHFTIHVEGALNASLHCIGAGCIGISPNNQVVGKATFCAAGSDPGVAEAIAIRFGILMAFKWQLSSVVLLSDAQIIVNSINSLETPSDAIRNFVADIQQLLVQFHGQGPSFVMCIAYAPRQETIRALSLGSSLSQVGHLWGGLRATRNVTIEEVVAMFLHIISHNLKNSTIKFFYHRSGETVSRQFQSVLRLVLRLHKDFLKLHKLTLDEHDVNKWRWFKNCLGALNGTYVNLTVPIEDQPRYRNRKYDISKNVLRVCDPNMKFIWWEGTALDSQVLGDALRRHNHFQVPSGMEQTAPISQGEQNGKDKKNIPWNADMDNILVEILFDQMAIGNKADPGWKPQAYRATVNTLNARFNISINKEYVKNRLKSWGKYYTIVSEIIKQNGFSWDTHKKMITVDDENVWNEYVKDKANGEGAENDADPNEVMLDEEVSDVEPTSMGLDDIGVNEVTNSSTTREQARAATSSSSQSTTKKRGRLVEIVGVAKIAELNQLKNICQLKETGFVQKKYMKRSPRWLTLLERNG</sequence>
<evidence type="ECO:0000259" key="4">
    <source>
        <dbReference type="Pfam" id="PF26138"/>
    </source>
</evidence>
<dbReference type="GO" id="GO:0003676">
    <property type="term" value="F:nucleic acid binding"/>
    <property type="evidence" value="ECO:0007669"/>
    <property type="project" value="InterPro"/>
</dbReference>
<dbReference type="InterPro" id="IPR002156">
    <property type="entry name" value="RNaseH_domain"/>
</dbReference>
<dbReference type="SUPFAM" id="SSF53098">
    <property type="entry name" value="Ribonuclease H-like"/>
    <property type="match status" value="1"/>
</dbReference>
<evidence type="ECO:0000259" key="3">
    <source>
        <dbReference type="Pfam" id="PF13456"/>
    </source>
</evidence>
<dbReference type="Gene3D" id="3.30.420.10">
    <property type="entry name" value="Ribonuclease H-like superfamily/Ribonuclease H"/>
    <property type="match status" value="1"/>
</dbReference>
<dbReference type="AlphaFoldDB" id="A0A835DED6"/>
<dbReference type="Pfam" id="PF26138">
    <property type="entry name" value="DUF8040"/>
    <property type="match status" value="1"/>
</dbReference>
<feature type="domain" description="DUF8040" evidence="4">
    <location>
        <begin position="152"/>
        <end position="205"/>
    </location>
</feature>
<dbReference type="PANTHER" id="PTHR46929:SF3">
    <property type="entry name" value="MYB_SANT-LIKE DOMAIN-CONTAINING PROTEIN"/>
    <property type="match status" value="1"/>
</dbReference>
<organism evidence="5 6">
    <name type="scientific">Tetracentron sinense</name>
    <name type="common">Spur-leaf</name>
    <dbReference type="NCBI Taxonomy" id="13715"/>
    <lineage>
        <taxon>Eukaryota</taxon>
        <taxon>Viridiplantae</taxon>
        <taxon>Streptophyta</taxon>
        <taxon>Embryophyta</taxon>
        <taxon>Tracheophyta</taxon>
        <taxon>Spermatophyta</taxon>
        <taxon>Magnoliopsida</taxon>
        <taxon>Trochodendrales</taxon>
        <taxon>Trochodendraceae</taxon>
        <taxon>Tetracentron</taxon>
    </lineage>
</organism>
<dbReference type="PROSITE" id="PS51257">
    <property type="entry name" value="PROKAR_LIPOPROTEIN"/>
    <property type="match status" value="1"/>
</dbReference>